<dbReference type="RefSeq" id="WP_015334187.1">
    <property type="nucleotide sequence ID" value="NC_020054.1"/>
</dbReference>
<evidence type="ECO:0000313" key="2">
    <source>
        <dbReference type="EMBL" id="CCH03088.1"/>
    </source>
</evidence>
<feature type="chain" id="PRO_5003631550" description="Outer membrane protein beta-barrel domain-containing protein" evidence="1">
    <location>
        <begin position="24"/>
        <end position="251"/>
    </location>
</feature>
<dbReference type="Proteomes" id="UP000011058">
    <property type="component" value="Chromosome"/>
</dbReference>
<sequence>MKTARHYIAMLGLLVGVSSATYGQDSTSVQAVRPPLPASHTLFAGLQVPLNYTVGYRYQVSQRISVQAQGGLIAAPFDRYTLALMEGFGLDPTLSRVIDRSFRRGSSASLGVNIHANSPWYGGLFGQYTYFSAGPITPADGLSVYFKQDFSGFGLLDSPSFVFNLQSSLWLAGLRVGRSFQFGDSPFGLATELSLSKIVATQNTFSSNRALVDGLGVTQRLYGNLNNEIDTKLRQHGFLPTLNVLLTYRLR</sequence>
<accession>I0KG35</accession>
<feature type="signal peptide" evidence="1">
    <location>
        <begin position="1"/>
        <end position="23"/>
    </location>
</feature>
<dbReference type="KEGG" id="fae:FAES_5089"/>
<dbReference type="STRING" id="1166018.FAES_5089"/>
<dbReference type="EMBL" id="HE796683">
    <property type="protein sequence ID" value="CCH03088.1"/>
    <property type="molecule type" value="Genomic_DNA"/>
</dbReference>
<evidence type="ECO:0000256" key="1">
    <source>
        <dbReference type="SAM" id="SignalP"/>
    </source>
</evidence>
<gene>
    <name evidence="2" type="ORF">FAES_5089</name>
</gene>
<reference evidence="2 3" key="1">
    <citation type="journal article" date="2012" name="J. Bacteriol.">
        <title>Genome Sequence of Fibrella aestuarina BUZ 2T, a Filamentous Marine Bacterium.</title>
        <authorList>
            <person name="Filippini M."/>
            <person name="Qi W."/>
            <person name="Blom J."/>
            <person name="Goesmann A."/>
            <person name="Smits T.H."/>
            <person name="Bagheri H.C."/>
        </authorList>
    </citation>
    <scope>NUCLEOTIDE SEQUENCE [LARGE SCALE GENOMIC DNA]</scope>
    <source>
        <strain evidence="3">BUZ 2T</strain>
    </source>
</reference>
<evidence type="ECO:0000313" key="3">
    <source>
        <dbReference type="Proteomes" id="UP000011058"/>
    </source>
</evidence>
<keyword evidence="1" id="KW-0732">Signal</keyword>
<proteinExistence type="predicted"/>
<organism evidence="2 3">
    <name type="scientific">Fibrella aestuarina BUZ 2</name>
    <dbReference type="NCBI Taxonomy" id="1166018"/>
    <lineage>
        <taxon>Bacteria</taxon>
        <taxon>Pseudomonadati</taxon>
        <taxon>Bacteroidota</taxon>
        <taxon>Cytophagia</taxon>
        <taxon>Cytophagales</taxon>
        <taxon>Spirosomataceae</taxon>
        <taxon>Fibrella</taxon>
    </lineage>
</organism>
<dbReference type="AlphaFoldDB" id="I0KG35"/>
<evidence type="ECO:0008006" key="4">
    <source>
        <dbReference type="Google" id="ProtNLM"/>
    </source>
</evidence>
<protein>
    <recommendedName>
        <fullName evidence="4">Outer membrane protein beta-barrel domain-containing protein</fullName>
    </recommendedName>
</protein>
<name>I0KG35_9BACT</name>
<dbReference type="HOGENOM" id="CLU_1105844_0_0_10"/>
<keyword evidence="3" id="KW-1185">Reference proteome</keyword>
<dbReference type="OrthoDB" id="978040at2"/>